<proteinExistence type="predicted"/>
<evidence type="ECO:0000259" key="1">
    <source>
        <dbReference type="Pfam" id="PF01966"/>
    </source>
</evidence>
<dbReference type="RefSeq" id="WP_219780495.1">
    <property type="nucleotide sequence ID" value="NZ_JAHXPT010000011.1"/>
</dbReference>
<evidence type="ECO:0000313" key="2">
    <source>
        <dbReference type="EMBL" id="MBW6411027.1"/>
    </source>
</evidence>
<keyword evidence="3" id="KW-1185">Reference proteome</keyword>
<dbReference type="Proteomes" id="UP001519921">
    <property type="component" value="Unassembled WGS sequence"/>
</dbReference>
<protein>
    <submittedName>
        <fullName evidence="2">HDIG domain-containing protein</fullName>
    </submittedName>
</protein>
<dbReference type="EMBL" id="JAHXPT010000011">
    <property type="protein sequence ID" value="MBW6411027.1"/>
    <property type="molecule type" value="Genomic_DNA"/>
</dbReference>
<dbReference type="Gene3D" id="1.10.3210.10">
    <property type="entry name" value="Hypothetical protein af1432"/>
    <property type="match status" value="1"/>
</dbReference>
<sequence>MIYRIKQFFLGIISFFYKDDVILLDKYLTKSEKKLFMQMRKSDRAHSFRVCKEAIKSINNYKNIELIEEKKMAKCALLHDIGKVKYSLNTIEKALVIIINKLTVGRFLKYNKYKRINNYYNHPVLGKEMLEKIGVYDSDILYCIENHHNAINIEEDNLYLKLLIRCDDHN</sequence>
<dbReference type="InterPro" id="IPR006674">
    <property type="entry name" value="HD_domain"/>
</dbReference>
<dbReference type="NCBIfam" id="TIGR00277">
    <property type="entry name" value="HDIG"/>
    <property type="match status" value="1"/>
</dbReference>
<evidence type="ECO:0000313" key="3">
    <source>
        <dbReference type="Proteomes" id="UP001519921"/>
    </source>
</evidence>
<reference evidence="2 3" key="1">
    <citation type="submission" date="2021-07" db="EMBL/GenBank/DDBJ databases">
        <title>Clostridium weizhouense sp. nov., an anaerobic bacterium isolated from activated sludge of Petroleum wastewater.</title>
        <authorList>
            <person name="Li Q."/>
        </authorList>
    </citation>
    <scope>NUCLEOTIDE SEQUENCE [LARGE SCALE GENOMIC DNA]</scope>
    <source>
        <strain evidence="2 3">YB-6</strain>
    </source>
</reference>
<dbReference type="Pfam" id="PF01966">
    <property type="entry name" value="HD"/>
    <property type="match status" value="1"/>
</dbReference>
<accession>A0ABS7AQX8</accession>
<gene>
    <name evidence="2" type="ORF">KYD98_13070</name>
</gene>
<name>A0ABS7AQX8_9CLOT</name>
<dbReference type="InterPro" id="IPR006675">
    <property type="entry name" value="HDIG_dom"/>
</dbReference>
<dbReference type="SUPFAM" id="SSF109604">
    <property type="entry name" value="HD-domain/PDEase-like"/>
    <property type="match status" value="1"/>
</dbReference>
<feature type="domain" description="HD" evidence="1">
    <location>
        <begin position="47"/>
        <end position="167"/>
    </location>
</feature>
<comment type="caution">
    <text evidence="2">The sequence shown here is derived from an EMBL/GenBank/DDBJ whole genome shotgun (WGS) entry which is preliminary data.</text>
</comment>
<organism evidence="2 3">
    <name type="scientific">Clostridium weizhouense</name>
    <dbReference type="NCBI Taxonomy" id="2859781"/>
    <lineage>
        <taxon>Bacteria</taxon>
        <taxon>Bacillati</taxon>
        <taxon>Bacillota</taxon>
        <taxon>Clostridia</taxon>
        <taxon>Eubacteriales</taxon>
        <taxon>Clostridiaceae</taxon>
        <taxon>Clostridium</taxon>
    </lineage>
</organism>